<evidence type="ECO:0000256" key="3">
    <source>
        <dbReference type="ARBA" id="ARBA00004923"/>
    </source>
</evidence>
<dbReference type="InterPro" id="IPR008259">
    <property type="entry name" value="FMN_hydac_DH_AS"/>
</dbReference>
<dbReference type="Pfam" id="PF01070">
    <property type="entry name" value="FMN_dh"/>
    <property type="match status" value="1"/>
</dbReference>
<dbReference type="AlphaFoldDB" id="A0A1Y1I8S9"/>
<evidence type="ECO:0000313" key="16">
    <source>
        <dbReference type="Proteomes" id="UP000054558"/>
    </source>
</evidence>
<dbReference type="FunFam" id="3.20.20.70:FF:000204">
    <property type="entry name" value="Peroxisomal (S)-2-hydroxy-acid oxidase GLO4"/>
    <property type="match status" value="1"/>
</dbReference>
<evidence type="ECO:0000256" key="2">
    <source>
        <dbReference type="ARBA" id="ARBA00004275"/>
    </source>
</evidence>
<dbReference type="GO" id="GO:0009854">
    <property type="term" value="P:oxidative photosynthetic carbon pathway"/>
    <property type="evidence" value="ECO:0007669"/>
    <property type="project" value="UniProtKB-KW"/>
</dbReference>
<dbReference type="STRING" id="105231.A0A1Y1I8S9"/>
<keyword evidence="6 13" id="KW-0285">Flavoprotein</keyword>
<feature type="binding site" evidence="13">
    <location>
        <position position="257"/>
    </location>
    <ligand>
        <name>FMN</name>
        <dbReference type="ChEBI" id="CHEBI:58210"/>
    </ligand>
</feature>
<name>A0A1Y1I8S9_KLENI</name>
<reference evidence="15 16" key="1">
    <citation type="journal article" date="2014" name="Nat. Commun.">
        <title>Klebsormidium flaccidum genome reveals primary factors for plant terrestrial adaptation.</title>
        <authorList>
            <person name="Hori K."/>
            <person name="Maruyama F."/>
            <person name="Fujisawa T."/>
            <person name="Togashi T."/>
            <person name="Yamamoto N."/>
            <person name="Seo M."/>
            <person name="Sato S."/>
            <person name="Yamada T."/>
            <person name="Mori H."/>
            <person name="Tajima N."/>
            <person name="Moriyama T."/>
            <person name="Ikeuchi M."/>
            <person name="Watanabe M."/>
            <person name="Wada H."/>
            <person name="Kobayashi K."/>
            <person name="Saito M."/>
            <person name="Masuda T."/>
            <person name="Sasaki-Sekimoto Y."/>
            <person name="Mashiguchi K."/>
            <person name="Awai K."/>
            <person name="Shimojima M."/>
            <person name="Masuda S."/>
            <person name="Iwai M."/>
            <person name="Nobusawa T."/>
            <person name="Narise T."/>
            <person name="Kondo S."/>
            <person name="Saito H."/>
            <person name="Sato R."/>
            <person name="Murakawa M."/>
            <person name="Ihara Y."/>
            <person name="Oshima-Yamada Y."/>
            <person name="Ohtaka K."/>
            <person name="Satoh M."/>
            <person name="Sonobe K."/>
            <person name="Ishii M."/>
            <person name="Ohtani R."/>
            <person name="Kanamori-Sato M."/>
            <person name="Honoki R."/>
            <person name="Miyazaki D."/>
            <person name="Mochizuki H."/>
            <person name="Umetsu J."/>
            <person name="Higashi K."/>
            <person name="Shibata D."/>
            <person name="Kamiya Y."/>
            <person name="Sato N."/>
            <person name="Nakamura Y."/>
            <person name="Tabata S."/>
            <person name="Ida S."/>
            <person name="Kurokawa K."/>
            <person name="Ohta H."/>
        </authorList>
    </citation>
    <scope>NUCLEOTIDE SEQUENCE [LARGE SCALE GENOMIC DNA]</scope>
    <source>
        <strain evidence="15 16">NIES-2285</strain>
    </source>
</reference>
<dbReference type="PANTHER" id="PTHR10578">
    <property type="entry name" value="S -2-HYDROXY-ACID OXIDASE-RELATED"/>
    <property type="match status" value="1"/>
</dbReference>
<feature type="binding site" evidence="13">
    <location>
        <position position="235"/>
    </location>
    <ligand>
        <name>FMN</name>
        <dbReference type="ChEBI" id="CHEBI:58210"/>
    </ligand>
</feature>
<feature type="domain" description="FMN hydroxy acid dehydrogenase" evidence="14">
    <location>
        <begin position="1"/>
        <end position="364"/>
    </location>
</feature>
<keyword evidence="16" id="KW-1185">Reference proteome</keyword>
<evidence type="ECO:0000256" key="4">
    <source>
        <dbReference type="ARBA" id="ARBA00013087"/>
    </source>
</evidence>
<keyword evidence="5" id="KW-0323">Glycolate pathway</keyword>
<dbReference type="GO" id="GO:0010181">
    <property type="term" value="F:FMN binding"/>
    <property type="evidence" value="ECO:0007669"/>
    <property type="project" value="InterPro"/>
</dbReference>
<dbReference type="InterPro" id="IPR000262">
    <property type="entry name" value="FMN-dep_DH"/>
</dbReference>
<feature type="binding site" evidence="13">
    <location>
        <position position="167"/>
    </location>
    <ligand>
        <name>glyoxylate</name>
        <dbReference type="ChEBI" id="CHEBI:36655"/>
    </ligand>
</feature>
<evidence type="ECO:0000256" key="6">
    <source>
        <dbReference type="ARBA" id="ARBA00022630"/>
    </source>
</evidence>
<dbReference type="PROSITE" id="PS00557">
    <property type="entry name" value="FMN_HYDROXY_ACID_DH_1"/>
    <property type="match status" value="1"/>
</dbReference>
<gene>
    <name evidence="15" type="ORF">KFL_002840030</name>
</gene>
<proteinExistence type="inferred from homology"/>
<protein>
    <recommendedName>
        <fullName evidence="4">(S)-2-hydroxy-acid oxidase</fullName>
        <ecNumber evidence="4">1.1.3.15</ecNumber>
    </recommendedName>
</protein>
<dbReference type="GO" id="GO:0051707">
    <property type="term" value="P:response to other organism"/>
    <property type="evidence" value="ECO:0007669"/>
    <property type="project" value="UniProtKB-ARBA"/>
</dbReference>
<evidence type="ECO:0000256" key="9">
    <source>
        <dbReference type="ARBA" id="ARBA00023140"/>
    </source>
</evidence>
<evidence type="ECO:0000256" key="5">
    <source>
        <dbReference type="ARBA" id="ARBA00022594"/>
    </source>
</evidence>
<feature type="binding site" evidence="13">
    <location>
        <position position="158"/>
    </location>
    <ligand>
        <name>FMN</name>
        <dbReference type="ChEBI" id="CHEBI:58210"/>
    </ligand>
</feature>
<evidence type="ECO:0000256" key="8">
    <source>
        <dbReference type="ARBA" id="ARBA00023002"/>
    </source>
</evidence>
<keyword evidence="7 13" id="KW-0288">FMN</keyword>
<evidence type="ECO:0000256" key="7">
    <source>
        <dbReference type="ARBA" id="ARBA00022643"/>
    </source>
</evidence>
<keyword evidence="9" id="KW-0576">Peroxisome</keyword>
<dbReference type="GO" id="GO:0050665">
    <property type="term" value="P:hydrogen peroxide biosynthetic process"/>
    <property type="evidence" value="ECO:0007669"/>
    <property type="project" value="UniProtKB-ARBA"/>
</dbReference>
<comment type="catalytic activity">
    <reaction evidence="11">
        <text>glycolate + O2 = glyoxylate + H2O2</text>
        <dbReference type="Rhea" id="RHEA:25311"/>
        <dbReference type="ChEBI" id="CHEBI:15379"/>
        <dbReference type="ChEBI" id="CHEBI:16240"/>
        <dbReference type="ChEBI" id="CHEBI:29805"/>
        <dbReference type="ChEBI" id="CHEBI:36655"/>
        <dbReference type="EC" id="1.1.3.15"/>
    </reaction>
    <physiologicalReaction direction="left-to-right" evidence="11">
        <dbReference type="Rhea" id="RHEA:25312"/>
    </physiologicalReaction>
</comment>
<feature type="binding site" evidence="13">
    <location>
        <position position="259"/>
    </location>
    <ligand>
        <name>glyoxylate</name>
        <dbReference type="ChEBI" id="CHEBI:36655"/>
    </ligand>
</feature>
<dbReference type="PROSITE" id="PS51349">
    <property type="entry name" value="FMN_HYDROXY_ACID_DH_2"/>
    <property type="match status" value="1"/>
</dbReference>
<feature type="active site" description="Proton acceptor" evidence="12">
    <location>
        <position position="259"/>
    </location>
</feature>
<dbReference type="OrthoDB" id="25826at2759"/>
<evidence type="ECO:0000259" key="14">
    <source>
        <dbReference type="PROSITE" id="PS51349"/>
    </source>
</evidence>
<feature type="binding site" evidence="13">
    <location>
        <begin position="313"/>
        <end position="314"/>
    </location>
    <ligand>
        <name>FMN</name>
        <dbReference type="ChEBI" id="CHEBI:58210"/>
    </ligand>
</feature>
<feature type="binding site" evidence="13">
    <location>
        <position position="130"/>
    </location>
    <ligand>
        <name>FMN</name>
        <dbReference type="ChEBI" id="CHEBI:58210"/>
    </ligand>
</feature>
<dbReference type="PANTHER" id="PTHR10578:SF107">
    <property type="entry name" value="2-HYDROXYACID OXIDASE 1"/>
    <property type="match status" value="1"/>
</dbReference>
<dbReference type="InterPro" id="IPR013785">
    <property type="entry name" value="Aldolase_TIM"/>
</dbReference>
<evidence type="ECO:0000256" key="10">
    <source>
        <dbReference type="ARBA" id="ARBA00024042"/>
    </source>
</evidence>
<dbReference type="Gene3D" id="3.20.20.70">
    <property type="entry name" value="Aldolase class I"/>
    <property type="match status" value="1"/>
</dbReference>
<dbReference type="CDD" id="cd02809">
    <property type="entry name" value="alpha_hydroxyacid_oxid_FMN"/>
    <property type="match status" value="1"/>
</dbReference>
<comment type="similarity">
    <text evidence="10">Belongs to the FMN-dependent alpha-hydroxy acid dehydrogenase family.</text>
</comment>
<dbReference type="GO" id="GO:0006952">
    <property type="term" value="P:defense response"/>
    <property type="evidence" value="ECO:0007669"/>
    <property type="project" value="UniProtKB-ARBA"/>
</dbReference>
<comment type="subcellular location">
    <subcellularLocation>
        <location evidence="2">Peroxisome</location>
    </subcellularLocation>
</comment>
<dbReference type="GO" id="GO:0005777">
    <property type="term" value="C:peroxisome"/>
    <property type="evidence" value="ECO:0007669"/>
    <property type="project" value="UniProtKB-SubCell"/>
</dbReference>
<evidence type="ECO:0000256" key="13">
    <source>
        <dbReference type="PIRSR" id="PIRSR000138-2"/>
    </source>
</evidence>
<dbReference type="InterPro" id="IPR012133">
    <property type="entry name" value="Alpha-hydoxy_acid_DH_FMN"/>
</dbReference>
<keyword evidence="8" id="KW-0560">Oxidoreductase</keyword>
<dbReference type="PIRSF" id="PIRSF000138">
    <property type="entry name" value="Al-hdrx_acd_dh"/>
    <property type="match status" value="1"/>
</dbReference>
<feature type="binding site" evidence="13">
    <location>
        <begin position="80"/>
        <end position="82"/>
    </location>
    <ligand>
        <name>FMN</name>
        <dbReference type="ChEBI" id="CHEBI:58210"/>
    </ligand>
</feature>
<feature type="binding site" evidence="13">
    <location>
        <position position="262"/>
    </location>
    <ligand>
        <name>glyoxylate</name>
        <dbReference type="ChEBI" id="CHEBI:36655"/>
    </ligand>
</feature>
<dbReference type="EMBL" id="DF237233">
    <property type="protein sequence ID" value="GAQ86352.1"/>
    <property type="molecule type" value="Genomic_DNA"/>
</dbReference>
<dbReference type="Proteomes" id="UP000054558">
    <property type="component" value="Unassembled WGS sequence"/>
</dbReference>
<dbReference type="EC" id="1.1.3.15" evidence="4"/>
<evidence type="ECO:0000256" key="1">
    <source>
        <dbReference type="ARBA" id="ARBA00001917"/>
    </source>
</evidence>
<feature type="binding site" evidence="13">
    <location>
        <begin position="290"/>
        <end position="294"/>
    </location>
    <ligand>
        <name>FMN</name>
        <dbReference type="ChEBI" id="CHEBI:58210"/>
    </ligand>
</feature>
<dbReference type="InterPro" id="IPR037396">
    <property type="entry name" value="FMN_HAD"/>
</dbReference>
<dbReference type="OMA" id="FHAKDVF"/>
<sequence length="378" mass="40880">MDMDHITNVMELEPLAKQKLSKVVYDYYASGAEDENTLKLNRFAFEHYRLKPRVLVDISDQDLRTSILGHEISMPIMIAPTAMHKMAHHEGELATARAAAATGTAMVLSAHATSSIEEVASTGPGLRFFQLYVYRNRALVAQLVKRAERAGYTAIVLTADAPRLGKREADVKNRFQMPAGMTLKNFEDLGAVSSEKASTNPALASLYLASQFDPSLQWKDVRWLQSVTSLPILVKGVMTAADAKLAISHGAKGIIVSNHGGRQLDHTQATIQALEEVVLAADGRVPVFLDGGVRRGTDVLKALALGAKAVLVGRPVLYGLASGGQAGVEKVLTMLKDELELAMALVGCPSIKDIKRSCIVTPTDRLREAMPSSKLARL</sequence>
<evidence type="ECO:0000256" key="11">
    <source>
        <dbReference type="ARBA" id="ARBA00036241"/>
    </source>
</evidence>
<accession>A0A1Y1I8S9</accession>
<evidence type="ECO:0000313" key="15">
    <source>
        <dbReference type="EMBL" id="GAQ86352.1"/>
    </source>
</evidence>
<feature type="binding site" evidence="13">
    <location>
        <position position="109"/>
    </location>
    <ligand>
        <name>FMN</name>
        <dbReference type="ChEBI" id="CHEBI:58210"/>
    </ligand>
</feature>
<comment type="cofactor">
    <cofactor evidence="1">
        <name>FMN</name>
        <dbReference type="ChEBI" id="CHEBI:58210"/>
    </cofactor>
</comment>
<feature type="binding site" evidence="13">
    <location>
        <position position="132"/>
    </location>
    <ligand>
        <name>glyoxylate</name>
        <dbReference type="ChEBI" id="CHEBI:36655"/>
    </ligand>
</feature>
<evidence type="ECO:0000256" key="12">
    <source>
        <dbReference type="PIRSR" id="PIRSR000138-1"/>
    </source>
</evidence>
<feature type="binding site" evidence="13">
    <location>
        <position position="27"/>
    </location>
    <ligand>
        <name>glyoxylate</name>
        <dbReference type="ChEBI" id="CHEBI:36655"/>
    </ligand>
</feature>
<dbReference type="SUPFAM" id="SSF51395">
    <property type="entry name" value="FMN-linked oxidoreductases"/>
    <property type="match status" value="1"/>
</dbReference>
<comment type="pathway">
    <text evidence="3">Photosynthesis; photorespiration; glycine from 2-phosphoglycolate: step 2/3.</text>
</comment>
<organism evidence="15 16">
    <name type="scientific">Klebsormidium nitens</name>
    <name type="common">Green alga</name>
    <name type="synonym">Ulothrix nitens</name>
    <dbReference type="NCBI Taxonomy" id="105231"/>
    <lineage>
        <taxon>Eukaryota</taxon>
        <taxon>Viridiplantae</taxon>
        <taxon>Streptophyta</taxon>
        <taxon>Klebsormidiophyceae</taxon>
        <taxon>Klebsormidiales</taxon>
        <taxon>Klebsormidiaceae</taxon>
        <taxon>Klebsormidium</taxon>
    </lineage>
</organism>
<dbReference type="GO" id="GO:0003973">
    <property type="term" value="F:(S)-2-hydroxy-acid oxidase activity"/>
    <property type="evidence" value="ECO:0007669"/>
    <property type="project" value="UniProtKB-EC"/>
</dbReference>